<keyword evidence="1" id="KW-0812">Transmembrane</keyword>
<accession>Q2UB94</accession>
<keyword evidence="1" id="KW-0472">Membrane</keyword>
<dbReference type="RefSeq" id="XP_023091660.1">
    <property type="nucleotide sequence ID" value="XM_023236997.1"/>
</dbReference>
<protein>
    <submittedName>
        <fullName evidence="2">DNA, SC102</fullName>
    </submittedName>
</protein>
<feature type="transmembrane region" description="Helical" evidence="1">
    <location>
        <begin position="153"/>
        <end position="172"/>
    </location>
</feature>
<gene>
    <name evidence="2" type="ORF">AO090102000060</name>
</gene>
<dbReference type="VEuPathDB" id="FungiDB:AO090102000060"/>
<evidence type="ECO:0000256" key="1">
    <source>
        <dbReference type="SAM" id="Phobius"/>
    </source>
</evidence>
<dbReference type="Proteomes" id="UP000006564">
    <property type="component" value="Chromosome 4"/>
</dbReference>
<dbReference type="KEGG" id="aor:AO090102000060"/>
<dbReference type="AlphaFoldDB" id="Q2UB94"/>
<dbReference type="HOGENOM" id="CLU_1495867_0_0_1"/>
<dbReference type="EMBL" id="BA000052">
    <property type="protein sequence ID" value="BAE61171.1"/>
    <property type="molecule type" value="Genomic_DNA"/>
</dbReference>
<keyword evidence="3" id="KW-1185">Reference proteome</keyword>
<keyword evidence="1" id="KW-1133">Transmembrane helix</keyword>
<evidence type="ECO:0000313" key="3">
    <source>
        <dbReference type="Proteomes" id="UP000006564"/>
    </source>
</evidence>
<dbReference type="EMBL" id="AP007162">
    <property type="protein sequence ID" value="BAE61171.1"/>
    <property type="molecule type" value="Genomic_DNA"/>
</dbReference>
<dbReference type="GeneID" id="5994349"/>
<evidence type="ECO:0000313" key="2">
    <source>
        <dbReference type="EMBL" id="BAE61171.1"/>
    </source>
</evidence>
<proteinExistence type="predicted"/>
<sequence>MEERFLSNVGLMNSKPVHWIPSPVSQQTARKCTARVFSLGATVDWSPFPSPVGRGLKPAVSANDMTEGEWAQGIKKGLVRKGVWWASEKRQFHETQEDNSSQGRQGCAALLLVKEPLANTLHALRQRWVPVFHKLRSSPGEAFDLFWEFARRYFFSLAFISLFGAKFLHLFAHLHSLPMS</sequence>
<reference evidence="2 3" key="1">
    <citation type="journal article" date="2005" name="Nature">
        <title>Genome sequencing and analysis of Aspergillus oryzae.</title>
        <authorList>
            <person name="Machida M."/>
            <person name="Asai K."/>
            <person name="Sano M."/>
            <person name="Tanaka T."/>
            <person name="Kumagai T."/>
            <person name="Terai G."/>
            <person name="Kusumoto K."/>
            <person name="Arima T."/>
            <person name="Akita O."/>
            <person name="Kashiwagi Y."/>
            <person name="Abe K."/>
            <person name="Gomi K."/>
            <person name="Horiuchi H."/>
            <person name="Kitamoto K."/>
            <person name="Kobayashi T."/>
            <person name="Takeuchi M."/>
            <person name="Denning D.W."/>
            <person name="Galagan J.E."/>
            <person name="Nierman W.C."/>
            <person name="Yu J."/>
            <person name="Archer D.B."/>
            <person name="Bennett J.W."/>
            <person name="Bhatnagar D."/>
            <person name="Cleveland T.E."/>
            <person name="Fedorova N.D."/>
            <person name="Gotoh O."/>
            <person name="Horikawa H."/>
            <person name="Hosoyama A."/>
            <person name="Ichinomiya M."/>
            <person name="Igarashi R."/>
            <person name="Iwashita K."/>
            <person name="Juvvadi P.R."/>
            <person name="Kato M."/>
            <person name="Kato Y."/>
            <person name="Kin T."/>
            <person name="Kokubun A."/>
            <person name="Maeda H."/>
            <person name="Maeyama N."/>
            <person name="Maruyama J."/>
            <person name="Nagasaki H."/>
            <person name="Nakajima T."/>
            <person name="Oda K."/>
            <person name="Okada K."/>
            <person name="Paulsen I."/>
            <person name="Sakamoto K."/>
            <person name="Sawano T."/>
            <person name="Takahashi M."/>
            <person name="Takase K."/>
            <person name="Terabayashi Y."/>
            <person name="Wortman J."/>
            <person name="Yamada O."/>
            <person name="Yamagata Y."/>
            <person name="Anazawa H."/>
            <person name="Hata Y."/>
            <person name="Koide Y."/>
            <person name="Komori T."/>
            <person name="Koyama Y."/>
            <person name="Minetoki T."/>
            <person name="Suharnan S."/>
            <person name="Tanaka A."/>
            <person name="Isono K."/>
            <person name="Kuhara S."/>
            <person name="Ogasawara N."/>
            <person name="Kikuchi H."/>
        </authorList>
    </citation>
    <scope>NUCLEOTIDE SEQUENCE [LARGE SCALE GENOMIC DNA]</scope>
    <source>
        <strain evidence="3">ATCC 42149 / RIB 40</strain>
    </source>
</reference>
<organism evidence="2 3">
    <name type="scientific">Aspergillus oryzae (strain ATCC 42149 / RIB 40)</name>
    <name type="common">Yellow koji mold</name>
    <dbReference type="NCBI Taxonomy" id="510516"/>
    <lineage>
        <taxon>Eukaryota</taxon>
        <taxon>Fungi</taxon>
        <taxon>Dikarya</taxon>
        <taxon>Ascomycota</taxon>
        <taxon>Pezizomycotina</taxon>
        <taxon>Eurotiomycetes</taxon>
        <taxon>Eurotiomycetidae</taxon>
        <taxon>Eurotiales</taxon>
        <taxon>Aspergillaceae</taxon>
        <taxon>Aspergillus</taxon>
        <taxon>Aspergillus subgen. Circumdati</taxon>
    </lineage>
</organism>
<name>Q2UB94_ASPOR</name>